<keyword evidence="1" id="KW-0328">Glycosyltransferase</keyword>
<dbReference type="RefSeq" id="WP_090602681.1">
    <property type="nucleotide sequence ID" value="NZ_FNZR01000001.1"/>
</dbReference>
<protein>
    <submittedName>
        <fullName evidence="3">Glycosyl transferase family 11</fullName>
    </submittedName>
</protein>
<dbReference type="Pfam" id="PF01531">
    <property type="entry name" value="Glyco_transf_11"/>
    <property type="match status" value="1"/>
</dbReference>
<name>A0A1H7GEL3_9SPHI</name>
<dbReference type="PANTHER" id="PTHR11927:SF9">
    <property type="entry name" value="L-FUCOSYLTRANSFERASE"/>
    <property type="match status" value="1"/>
</dbReference>
<sequence>MTIVKFLGGLGNQLFQYAFYLALQKTFGNTKADLAGYDSYTLHQGFELERVFGIKLPQINDFERKLYLPVDRQWLWRKLRQVCGTKHSYWEERQLFSFDESIFREKAKRYYWGYWQHINYIRPVEDELRRRLIFPPFDDEHHEKLLTWMKGRNTVSVHIRRGDYIGDPLLGGICDTVYYKRAIDYMELELHNPEFIFFSNDIDWCKKTFAAHHALFVDWNDTHNNFRDMQLIAHCKHHIIANSSFSWWGAWFNMSPSKIVISPSRWVNDASVGLDGIILPNFIRL</sequence>
<dbReference type="GO" id="GO:0008107">
    <property type="term" value="F:galactoside 2-alpha-L-fucosyltransferase activity"/>
    <property type="evidence" value="ECO:0007669"/>
    <property type="project" value="InterPro"/>
</dbReference>
<dbReference type="STRING" id="332977.SAMN05421740_101648"/>
<proteinExistence type="predicted"/>
<dbReference type="AlphaFoldDB" id="A0A1H7GEL3"/>
<dbReference type="EMBL" id="FNZR01000001">
    <property type="protein sequence ID" value="SEK35927.1"/>
    <property type="molecule type" value="Genomic_DNA"/>
</dbReference>
<dbReference type="OrthoDB" id="9794601at2"/>
<evidence type="ECO:0000313" key="4">
    <source>
        <dbReference type="Proteomes" id="UP000198916"/>
    </source>
</evidence>
<evidence type="ECO:0000256" key="2">
    <source>
        <dbReference type="ARBA" id="ARBA00022679"/>
    </source>
</evidence>
<keyword evidence="2 3" id="KW-0808">Transferase</keyword>
<dbReference type="GO" id="GO:0005975">
    <property type="term" value="P:carbohydrate metabolic process"/>
    <property type="evidence" value="ECO:0007669"/>
    <property type="project" value="InterPro"/>
</dbReference>
<gene>
    <name evidence="3" type="ORF">SAMN05421740_101648</name>
</gene>
<dbReference type="CDD" id="cd11301">
    <property type="entry name" value="Fut1_Fut2_like"/>
    <property type="match status" value="1"/>
</dbReference>
<dbReference type="InterPro" id="IPR002516">
    <property type="entry name" value="Glyco_trans_11"/>
</dbReference>
<evidence type="ECO:0000256" key="1">
    <source>
        <dbReference type="ARBA" id="ARBA00022676"/>
    </source>
</evidence>
<dbReference type="PANTHER" id="PTHR11927">
    <property type="entry name" value="GALACTOSIDE 2-L-FUCOSYLTRANSFERASE"/>
    <property type="match status" value="1"/>
</dbReference>
<dbReference type="Proteomes" id="UP000198916">
    <property type="component" value="Unassembled WGS sequence"/>
</dbReference>
<evidence type="ECO:0000313" key="3">
    <source>
        <dbReference type="EMBL" id="SEK35927.1"/>
    </source>
</evidence>
<keyword evidence="4" id="KW-1185">Reference proteome</keyword>
<reference evidence="4" key="1">
    <citation type="submission" date="2016-10" db="EMBL/GenBank/DDBJ databases">
        <authorList>
            <person name="Varghese N."/>
            <person name="Submissions S."/>
        </authorList>
    </citation>
    <scope>NUCLEOTIDE SEQUENCE [LARGE SCALE GENOMIC DNA]</scope>
    <source>
        <strain evidence="4">Jip14</strain>
    </source>
</reference>
<accession>A0A1H7GEL3</accession>
<dbReference type="GO" id="GO:0016020">
    <property type="term" value="C:membrane"/>
    <property type="evidence" value="ECO:0007669"/>
    <property type="project" value="InterPro"/>
</dbReference>
<organism evidence="3 4">
    <name type="scientific">Parapedobacter koreensis</name>
    <dbReference type="NCBI Taxonomy" id="332977"/>
    <lineage>
        <taxon>Bacteria</taxon>
        <taxon>Pseudomonadati</taxon>
        <taxon>Bacteroidota</taxon>
        <taxon>Sphingobacteriia</taxon>
        <taxon>Sphingobacteriales</taxon>
        <taxon>Sphingobacteriaceae</taxon>
        <taxon>Parapedobacter</taxon>
    </lineage>
</organism>